<protein>
    <recommendedName>
        <fullName evidence="2">DUF5672 domain-containing protein</fullName>
    </recommendedName>
</protein>
<dbReference type="Pfam" id="PF18922">
    <property type="entry name" value="DUF5672"/>
    <property type="match status" value="1"/>
</dbReference>
<feature type="transmembrane region" description="Helical" evidence="1">
    <location>
        <begin position="12"/>
        <end position="33"/>
    </location>
</feature>
<dbReference type="Proteomes" id="UP000824998">
    <property type="component" value="Unassembled WGS sequence"/>
</dbReference>
<dbReference type="InterPro" id="IPR043729">
    <property type="entry name" value="DUF5672"/>
</dbReference>
<gene>
    <name evidence="3" type="ORF">BJ875DRAFT_277292</name>
</gene>
<evidence type="ECO:0000259" key="2">
    <source>
        <dbReference type="Pfam" id="PF18922"/>
    </source>
</evidence>
<organism evidence="3 4">
    <name type="scientific">Amylocarpus encephaloides</name>
    <dbReference type="NCBI Taxonomy" id="45428"/>
    <lineage>
        <taxon>Eukaryota</taxon>
        <taxon>Fungi</taxon>
        <taxon>Dikarya</taxon>
        <taxon>Ascomycota</taxon>
        <taxon>Pezizomycotina</taxon>
        <taxon>Leotiomycetes</taxon>
        <taxon>Helotiales</taxon>
        <taxon>Helotiales incertae sedis</taxon>
        <taxon>Amylocarpus</taxon>
    </lineage>
</organism>
<keyword evidence="1" id="KW-0472">Membrane</keyword>
<name>A0A9P8C6I2_9HELO</name>
<keyword evidence="4" id="KW-1185">Reference proteome</keyword>
<accession>A0A9P8C6I2</accession>
<feature type="domain" description="DUF5672" evidence="2">
    <location>
        <begin position="58"/>
        <end position="189"/>
    </location>
</feature>
<evidence type="ECO:0000256" key="1">
    <source>
        <dbReference type="SAM" id="Phobius"/>
    </source>
</evidence>
<sequence length="223" mass="25539">MQIIFESRYRSSIIPLILHFGSVLGYSWPIVIYTSAESKFQFSTSSALGRYLKRGSVQDVAPAEHILIFQSDSMLCANAARSVEDYFEYDFVGAPIGLEKPKGYSGGLSLRKRSSALRVIEDWDWQDSKNKDDRFEDQWFYNRFKELQEDEARQGIDPEAEGAINLPTAEVARTFSVENIDYPSPLGVHQVHRWPKDKMAPLEEWCPEYKLCNEDQVKAVPEG</sequence>
<keyword evidence="1" id="KW-0812">Transmembrane</keyword>
<evidence type="ECO:0000313" key="4">
    <source>
        <dbReference type="Proteomes" id="UP000824998"/>
    </source>
</evidence>
<dbReference type="AlphaFoldDB" id="A0A9P8C6I2"/>
<evidence type="ECO:0000313" key="3">
    <source>
        <dbReference type="EMBL" id="KAG9235272.1"/>
    </source>
</evidence>
<dbReference type="OrthoDB" id="10025998at2759"/>
<keyword evidence="1" id="KW-1133">Transmembrane helix</keyword>
<dbReference type="EMBL" id="MU251436">
    <property type="protein sequence ID" value="KAG9235272.1"/>
    <property type="molecule type" value="Genomic_DNA"/>
</dbReference>
<comment type="caution">
    <text evidence="3">The sequence shown here is derived from an EMBL/GenBank/DDBJ whole genome shotgun (WGS) entry which is preliminary data.</text>
</comment>
<reference evidence="3" key="1">
    <citation type="journal article" date="2021" name="IMA Fungus">
        <title>Genomic characterization of three marine fungi, including Emericellopsis atlantica sp. nov. with signatures of a generalist lifestyle and marine biomass degradation.</title>
        <authorList>
            <person name="Hagestad O.C."/>
            <person name="Hou L."/>
            <person name="Andersen J.H."/>
            <person name="Hansen E.H."/>
            <person name="Altermark B."/>
            <person name="Li C."/>
            <person name="Kuhnert E."/>
            <person name="Cox R.J."/>
            <person name="Crous P.W."/>
            <person name="Spatafora J.W."/>
            <person name="Lail K."/>
            <person name="Amirebrahimi M."/>
            <person name="Lipzen A."/>
            <person name="Pangilinan J."/>
            <person name="Andreopoulos W."/>
            <person name="Hayes R.D."/>
            <person name="Ng V."/>
            <person name="Grigoriev I.V."/>
            <person name="Jackson S.A."/>
            <person name="Sutton T.D.S."/>
            <person name="Dobson A.D.W."/>
            <person name="Rama T."/>
        </authorList>
    </citation>
    <scope>NUCLEOTIDE SEQUENCE</scope>
    <source>
        <strain evidence="3">TRa018bII</strain>
    </source>
</reference>
<proteinExistence type="predicted"/>